<dbReference type="AlphaFoldDB" id="A0AA36DPB9"/>
<evidence type="ECO:0000313" key="2">
    <source>
        <dbReference type="EMBL" id="CAJ0590158.1"/>
    </source>
</evidence>
<comment type="caution">
    <text evidence="2">The sequence shown here is derived from an EMBL/GenBank/DDBJ whole genome shotgun (WGS) entry which is preliminary data.</text>
</comment>
<reference evidence="2" key="1">
    <citation type="submission" date="2023-07" db="EMBL/GenBank/DDBJ databases">
        <authorList>
            <consortium name="CYATHOMIX"/>
        </authorList>
    </citation>
    <scope>NUCLEOTIDE SEQUENCE</scope>
    <source>
        <strain evidence="2">N/A</strain>
    </source>
</reference>
<feature type="compositionally biased region" description="Basic residues" evidence="1">
    <location>
        <begin position="108"/>
        <end position="130"/>
    </location>
</feature>
<organism evidence="2 3">
    <name type="scientific">Cylicocyclus nassatus</name>
    <name type="common">Nematode worm</name>
    <dbReference type="NCBI Taxonomy" id="53992"/>
    <lineage>
        <taxon>Eukaryota</taxon>
        <taxon>Metazoa</taxon>
        <taxon>Ecdysozoa</taxon>
        <taxon>Nematoda</taxon>
        <taxon>Chromadorea</taxon>
        <taxon>Rhabditida</taxon>
        <taxon>Rhabditina</taxon>
        <taxon>Rhabditomorpha</taxon>
        <taxon>Strongyloidea</taxon>
        <taxon>Strongylidae</taxon>
        <taxon>Cylicocyclus</taxon>
    </lineage>
</organism>
<protein>
    <submittedName>
        <fullName evidence="2">Uncharacterized protein</fullName>
    </submittedName>
</protein>
<name>A0AA36DPB9_CYLNA</name>
<evidence type="ECO:0000256" key="1">
    <source>
        <dbReference type="SAM" id="MobiDB-lite"/>
    </source>
</evidence>
<feature type="region of interest" description="Disordered" evidence="1">
    <location>
        <begin position="58"/>
        <end position="80"/>
    </location>
</feature>
<dbReference type="Proteomes" id="UP001176961">
    <property type="component" value="Unassembled WGS sequence"/>
</dbReference>
<evidence type="ECO:0000313" key="3">
    <source>
        <dbReference type="Proteomes" id="UP001176961"/>
    </source>
</evidence>
<sequence length="148" mass="17003">MDVAHKQLRTWSPTFEQCVRLTIRRMRSTLGLVLICSVYLLGHRVGSAKDKQAAALSNKGNQLKKKAKENKNVATTTGSEDEWDEIKAMRMDRTNAALPGLFYNYSYKRSKNQPNRKRNHRRRYQYRHRNGSANGARGKTPSSDFTSI</sequence>
<dbReference type="EMBL" id="CATQJL010000001">
    <property type="protein sequence ID" value="CAJ0590158.1"/>
    <property type="molecule type" value="Genomic_DNA"/>
</dbReference>
<proteinExistence type="predicted"/>
<keyword evidence="3" id="KW-1185">Reference proteome</keyword>
<accession>A0AA36DPB9</accession>
<gene>
    <name evidence="2" type="ORF">CYNAS_LOCUS2141</name>
</gene>
<feature type="region of interest" description="Disordered" evidence="1">
    <location>
        <begin position="105"/>
        <end position="148"/>
    </location>
</feature>